<dbReference type="GO" id="GO:0003723">
    <property type="term" value="F:RNA binding"/>
    <property type="evidence" value="ECO:0007669"/>
    <property type="project" value="InterPro"/>
</dbReference>
<keyword evidence="3" id="KW-1185">Reference proteome</keyword>
<dbReference type="PANTHER" id="PTHR13110">
    <property type="entry name" value="U6 SNRNA-ASSOCIATED SM-LIKE PROTEIN LSM3"/>
    <property type="match status" value="1"/>
</dbReference>
<dbReference type="InterPro" id="IPR040002">
    <property type="entry name" value="Sm-like_LSM3"/>
</dbReference>
<dbReference type="EMBL" id="AMQN01014267">
    <property type="status" value="NOT_ANNOTATED_CDS"/>
    <property type="molecule type" value="Genomic_DNA"/>
</dbReference>
<dbReference type="EMBL" id="KB310837">
    <property type="protein sequence ID" value="ELT90598.1"/>
    <property type="molecule type" value="Genomic_DNA"/>
</dbReference>
<evidence type="ECO:0000313" key="3">
    <source>
        <dbReference type="Proteomes" id="UP000014760"/>
    </source>
</evidence>
<dbReference type="SUPFAM" id="SSF50182">
    <property type="entry name" value="Sm-like ribonucleoproteins"/>
    <property type="match status" value="1"/>
</dbReference>
<dbReference type="Proteomes" id="UP000014760">
    <property type="component" value="Unassembled WGS sequence"/>
</dbReference>
<reference evidence="1 3" key="2">
    <citation type="journal article" date="2013" name="Nature">
        <title>Insights into bilaterian evolution from three spiralian genomes.</title>
        <authorList>
            <person name="Simakov O."/>
            <person name="Marletaz F."/>
            <person name="Cho S.J."/>
            <person name="Edsinger-Gonzales E."/>
            <person name="Havlak P."/>
            <person name="Hellsten U."/>
            <person name="Kuo D.H."/>
            <person name="Larsson T."/>
            <person name="Lv J."/>
            <person name="Arendt D."/>
            <person name="Savage R."/>
            <person name="Osoegawa K."/>
            <person name="de Jong P."/>
            <person name="Grimwood J."/>
            <person name="Chapman J.A."/>
            <person name="Shapiro H."/>
            <person name="Aerts A."/>
            <person name="Otillar R.P."/>
            <person name="Terry A.Y."/>
            <person name="Boore J.L."/>
            <person name="Grigoriev I.V."/>
            <person name="Lindberg D.R."/>
            <person name="Seaver E.C."/>
            <person name="Weisblat D.A."/>
            <person name="Putnam N.H."/>
            <person name="Rokhsar D.S."/>
        </authorList>
    </citation>
    <scope>NUCLEOTIDE SEQUENCE</scope>
    <source>
        <strain evidence="1 3">I ESC-2004</strain>
    </source>
</reference>
<reference evidence="3" key="1">
    <citation type="submission" date="2012-12" db="EMBL/GenBank/DDBJ databases">
        <authorList>
            <person name="Hellsten U."/>
            <person name="Grimwood J."/>
            <person name="Chapman J.A."/>
            <person name="Shapiro H."/>
            <person name="Aerts A."/>
            <person name="Otillar R.P."/>
            <person name="Terry A.Y."/>
            <person name="Boore J.L."/>
            <person name="Simakov O."/>
            <person name="Marletaz F."/>
            <person name="Cho S.-J."/>
            <person name="Edsinger-Gonzales E."/>
            <person name="Havlak P."/>
            <person name="Kuo D.-H."/>
            <person name="Larsson T."/>
            <person name="Lv J."/>
            <person name="Arendt D."/>
            <person name="Savage R."/>
            <person name="Osoegawa K."/>
            <person name="de Jong P."/>
            <person name="Lindberg D.R."/>
            <person name="Seaver E.C."/>
            <person name="Weisblat D.A."/>
            <person name="Putnam N.H."/>
            <person name="Grigoriev I.V."/>
            <person name="Rokhsar D.S."/>
        </authorList>
    </citation>
    <scope>NUCLEOTIDE SEQUENCE</scope>
    <source>
        <strain evidence="3">I ESC-2004</strain>
    </source>
</reference>
<dbReference type="InterPro" id="IPR010920">
    <property type="entry name" value="LSM_dom_sf"/>
</dbReference>
<dbReference type="Gene3D" id="2.30.30.100">
    <property type="match status" value="1"/>
</dbReference>
<gene>
    <name evidence="1" type="ORF">CAPTEDRAFT_145207</name>
</gene>
<sequence>QSRPVTTVEEPLDLVRLSLDERIYVKMRNDRELRGRLHVSNSLNTKRIIPMLFVRGDGVILVSPPTRTGT</sequence>
<dbReference type="EnsemblMetazoa" id="CapteT145207">
    <property type="protein sequence ID" value="CapteP145207"/>
    <property type="gene ID" value="CapteG145207"/>
</dbReference>
<dbReference type="EMBL" id="AMQN01014266">
    <property type="status" value="NOT_ANNOTATED_CDS"/>
    <property type="molecule type" value="Genomic_DNA"/>
</dbReference>
<dbReference type="OrthoDB" id="29543at2759"/>
<feature type="non-terminal residue" evidence="1">
    <location>
        <position position="1"/>
    </location>
</feature>
<dbReference type="AlphaFoldDB" id="R7TA15"/>
<organism evidence="1">
    <name type="scientific">Capitella teleta</name>
    <name type="common">Polychaete worm</name>
    <dbReference type="NCBI Taxonomy" id="283909"/>
    <lineage>
        <taxon>Eukaryota</taxon>
        <taxon>Metazoa</taxon>
        <taxon>Spiralia</taxon>
        <taxon>Lophotrochozoa</taxon>
        <taxon>Annelida</taxon>
        <taxon>Polychaeta</taxon>
        <taxon>Sedentaria</taxon>
        <taxon>Scolecida</taxon>
        <taxon>Capitellidae</taxon>
        <taxon>Capitella</taxon>
    </lineage>
</organism>
<name>R7TA15_CAPTE</name>
<proteinExistence type="predicted"/>
<reference evidence="2" key="3">
    <citation type="submission" date="2015-06" db="UniProtKB">
        <authorList>
            <consortium name="EnsemblMetazoa"/>
        </authorList>
    </citation>
    <scope>IDENTIFICATION</scope>
</reference>
<evidence type="ECO:0000313" key="1">
    <source>
        <dbReference type="EMBL" id="ELT90598.1"/>
    </source>
</evidence>
<dbReference type="STRING" id="283909.R7TA15"/>
<evidence type="ECO:0000313" key="2">
    <source>
        <dbReference type="EnsemblMetazoa" id="CapteP145207"/>
    </source>
</evidence>
<protein>
    <recommendedName>
        <fullName evidence="4">LSM domain-containing protein</fullName>
    </recommendedName>
</protein>
<dbReference type="HOGENOM" id="CLU_076902_5_1_1"/>
<dbReference type="OMA" id="NFEEMHK"/>
<dbReference type="FunCoup" id="R7TA15">
    <property type="interactions" value="1150"/>
</dbReference>
<accession>R7TA15</accession>
<evidence type="ECO:0008006" key="4">
    <source>
        <dbReference type="Google" id="ProtNLM"/>
    </source>
</evidence>